<evidence type="ECO:0000313" key="3">
    <source>
        <dbReference type="EMBL" id="KAK3905268.1"/>
    </source>
</evidence>
<feature type="compositionally biased region" description="Basic and acidic residues" evidence="1">
    <location>
        <begin position="552"/>
        <end position="561"/>
    </location>
</feature>
<sequence>MPSLFSRLKGRDGKLKSKKGALDQLANQQPPKPRWDDAWTRKTIEPEEVQQLIRFCTEELKARALDLPFLLLPFRPTSDPSAVRTFVRHFFDGKDGAQPPAGEALAQELRMTEPMVISGVIKWCWSRLQGGVVGWDSFELFKVGEQDSHMARDSFKTFIPLSVDNDARSKIIFDFFDLLAAVAAHSKMNGFGGRKLSRAAAWWAFEHNDNGNGFEGGYKSWLSAADATSHLFFAYLRSLAPEPTRGGISLLPMSLQKLLQETEYPPQRPALMQTSTNRVAMIVDTVSPTPFALLRRANHFQYRDDDRALKEWSEYEDPIQALTEECRRVLRAISAANQSQAVSSSKHSTSLRDASWSRFEDIGFASALEEDDAEDDAAAIRMRPNGLRSTPASGNDLGRPTTPSWADFLSSGFVDERGTSNVLLPPDKVLPRIDTAVRQRSSQSHKPRLETNHQLEPGELASIVRFDLDDSFWWVWMSSLAPEETPERKAAFGRCAVIETIIRTGRWLVMEEIVKGAAPEAEEGAYIAEKKGFFSWTRRGRGINRRKSTGKHALDKGDGHLKSSSTIGFSKTSIGPDQQAKIQAAALQLQRQEQQKTQQQVQERRGRKDTDWLNDKTNSVLTLQPSILNEASPAVKWASKYDKEAIREAYLADTNAGRGHTSPAPPLTNGHTAPAASEQQEPRLELPPKLTPSSSSAPPPPRSETPTVPKTPSREDKEKEVPKEPHPPANIEAAREKMVSPEPESPDRQKQKKLHKEVPPKAAAPAPSGNGLMKLFSRKNRTSKLPDNAAEQLKSFPTPAAAPAPAPAPAPAAAPAPPVVPQRAARREEAQRPAPKEAPAVLRKPVVAASRLPVAATSPVSPPAARSPVAAPAPAPVSPAPREVSPVSAKDALAAKEEFARFDQGPLLDQPAFVPDDDDDEAVPPPIARHSPRIPSQPVATKAAPEEEEDDAAPPPAPVARSVDPQDRWAQIRKNAADRAAQRQAVSSRIGSMAADDDSSEETIESRVARIKARVAELTGGAEGAPGARPPPVRR</sequence>
<evidence type="ECO:0000259" key="2">
    <source>
        <dbReference type="Pfam" id="PF08101"/>
    </source>
</evidence>
<feature type="region of interest" description="Disordered" evidence="1">
    <location>
        <begin position="591"/>
        <end position="615"/>
    </location>
</feature>
<feature type="compositionally biased region" description="Basic and acidic residues" evidence="1">
    <location>
        <begin position="733"/>
        <end position="749"/>
    </location>
</feature>
<gene>
    <name evidence="3" type="ORF">C8A05DRAFT_12896</name>
</gene>
<feature type="region of interest" description="Disordered" evidence="1">
    <location>
        <begin position="653"/>
        <end position="1006"/>
    </location>
</feature>
<keyword evidence="4" id="KW-1185">Reference proteome</keyword>
<feature type="domain" description="Meiotically up-regulated protein Msb1/Mug8" evidence="2">
    <location>
        <begin position="44"/>
        <end position="512"/>
    </location>
</feature>
<dbReference type="AlphaFoldDB" id="A0AAN6RWQ7"/>
<accession>A0AAN6RWQ7</accession>
<dbReference type="InterPro" id="IPR012965">
    <property type="entry name" value="Msb1/Mug8_dom"/>
</dbReference>
<feature type="compositionally biased region" description="Pro residues" evidence="1">
    <location>
        <begin position="800"/>
        <end position="820"/>
    </location>
</feature>
<dbReference type="Pfam" id="PF08101">
    <property type="entry name" value="Msb1-Mug8_dom"/>
    <property type="match status" value="1"/>
</dbReference>
<feature type="compositionally biased region" description="Polar residues" evidence="1">
    <location>
        <begin position="562"/>
        <end position="575"/>
    </location>
</feature>
<dbReference type="PANTHER" id="PTHR28093">
    <property type="entry name" value="MORPHOGENESIS-RELATED PROTEIN MSB1"/>
    <property type="match status" value="1"/>
</dbReference>
<feature type="compositionally biased region" description="Basic and acidic residues" evidence="1">
    <location>
        <begin position="825"/>
        <end position="835"/>
    </location>
</feature>
<evidence type="ECO:0000256" key="1">
    <source>
        <dbReference type="SAM" id="MobiDB-lite"/>
    </source>
</evidence>
<reference evidence="3" key="2">
    <citation type="submission" date="2023-05" db="EMBL/GenBank/DDBJ databases">
        <authorList>
            <consortium name="Lawrence Berkeley National Laboratory"/>
            <person name="Steindorff A."/>
            <person name="Hensen N."/>
            <person name="Bonometti L."/>
            <person name="Westerberg I."/>
            <person name="Brannstrom I.O."/>
            <person name="Guillou S."/>
            <person name="Cros-Aarteil S."/>
            <person name="Calhoun S."/>
            <person name="Haridas S."/>
            <person name="Kuo A."/>
            <person name="Mondo S."/>
            <person name="Pangilinan J."/>
            <person name="Riley R."/>
            <person name="Labutti K."/>
            <person name="Andreopoulos B."/>
            <person name="Lipzen A."/>
            <person name="Chen C."/>
            <person name="Yanf M."/>
            <person name="Daum C."/>
            <person name="Ng V."/>
            <person name="Clum A."/>
            <person name="Ohm R."/>
            <person name="Martin F."/>
            <person name="Silar P."/>
            <person name="Natvig D."/>
            <person name="Lalanne C."/>
            <person name="Gautier V."/>
            <person name="Ament-Velasquez S.L."/>
            <person name="Kruys A."/>
            <person name="Hutchinson M.I."/>
            <person name="Powell A.J."/>
            <person name="Barry K."/>
            <person name="Miller A.N."/>
            <person name="Grigoriev I.V."/>
            <person name="Debuchy R."/>
            <person name="Gladieux P."/>
            <person name="Thoren M.H."/>
            <person name="Johannesson H."/>
        </authorList>
    </citation>
    <scope>NUCLEOTIDE SEQUENCE</scope>
    <source>
        <strain evidence="3">CBS 103.79</strain>
    </source>
</reference>
<feature type="region of interest" description="Disordered" evidence="1">
    <location>
        <begin position="545"/>
        <end position="575"/>
    </location>
</feature>
<dbReference type="Proteomes" id="UP001303889">
    <property type="component" value="Unassembled WGS sequence"/>
</dbReference>
<name>A0AAN6RWQ7_9PEZI</name>
<comment type="caution">
    <text evidence="3">The sequence shown here is derived from an EMBL/GenBank/DDBJ whole genome shotgun (WGS) entry which is preliminary data.</text>
</comment>
<dbReference type="PANTHER" id="PTHR28093:SF1">
    <property type="entry name" value="MORPHOGENESIS-RELATED PROTEIN MSB1"/>
    <property type="match status" value="1"/>
</dbReference>
<feature type="region of interest" description="Disordered" evidence="1">
    <location>
        <begin position="1"/>
        <end position="37"/>
    </location>
</feature>
<dbReference type="CDD" id="cd04401">
    <property type="entry name" value="RhoGAP_fMSB1"/>
    <property type="match status" value="1"/>
</dbReference>
<feature type="compositionally biased region" description="Low complexity" evidence="1">
    <location>
        <begin position="853"/>
        <end position="870"/>
    </location>
</feature>
<feature type="compositionally biased region" description="Basic and acidic residues" evidence="1">
    <location>
        <begin position="602"/>
        <end position="614"/>
    </location>
</feature>
<evidence type="ECO:0000313" key="4">
    <source>
        <dbReference type="Proteomes" id="UP001303889"/>
    </source>
</evidence>
<dbReference type="EMBL" id="MU855364">
    <property type="protein sequence ID" value="KAK3905268.1"/>
    <property type="molecule type" value="Genomic_DNA"/>
</dbReference>
<dbReference type="InterPro" id="IPR037508">
    <property type="entry name" value="Msb1/Mug8"/>
</dbReference>
<feature type="compositionally biased region" description="Low complexity" evidence="1">
    <location>
        <begin position="687"/>
        <end position="696"/>
    </location>
</feature>
<reference evidence="3" key="1">
    <citation type="journal article" date="2023" name="Mol. Phylogenet. Evol.">
        <title>Genome-scale phylogeny and comparative genomics of the fungal order Sordariales.</title>
        <authorList>
            <person name="Hensen N."/>
            <person name="Bonometti L."/>
            <person name="Westerberg I."/>
            <person name="Brannstrom I.O."/>
            <person name="Guillou S."/>
            <person name="Cros-Aarteil S."/>
            <person name="Calhoun S."/>
            <person name="Haridas S."/>
            <person name="Kuo A."/>
            <person name="Mondo S."/>
            <person name="Pangilinan J."/>
            <person name="Riley R."/>
            <person name="LaButti K."/>
            <person name="Andreopoulos B."/>
            <person name="Lipzen A."/>
            <person name="Chen C."/>
            <person name="Yan M."/>
            <person name="Daum C."/>
            <person name="Ng V."/>
            <person name="Clum A."/>
            <person name="Steindorff A."/>
            <person name="Ohm R.A."/>
            <person name="Martin F."/>
            <person name="Silar P."/>
            <person name="Natvig D.O."/>
            <person name="Lalanne C."/>
            <person name="Gautier V."/>
            <person name="Ament-Velasquez S.L."/>
            <person name="Kruys A."/>
            <person name="Hutchinson M.I."/>
            <person name="Powell A.J."/>
            <person name="Barry K."/>
            <person name="Miller A.N."/>
            <person name="Grigoriev I.V."/>
            <person name="Debuchy R."/>
            <person name="Gladieux P."/>
            <person name="Hiltunen Thoren M."/>
            <person name="Johannesson H."/>
        </authorList>
    </citation>
    <scope>NUCLEOTIDE SEQUENCE</scope>
    <source>
        <strain evidence="3">CBS 103.79</strain>
    </source>
</reference>
<protein>
    <recommendedName>
        <fullName evidence="2">Meiotically up-regulated protein Msb1/Mug8 domain-containing protein</fullName>
    </recommendedName>
</protein>
<organism evidence="3 4">
    <name type="scientific">Staphylotrichum tortipilum</name>
    <dbReference type="NCBI Taxonomy" id="2831512"/>
    <lineage>
        <taxon>Eukaryota</taxon>
        <taxon>Fungi</taxon>
        <taxon>Dikarya</taxon>
        <taxon>Ascomycota</taxon>
        <taxon>Pezizomycotina</taxon>
        <taxon>Sordariomycetes</taxon>
        <taxon>Sordariomycetidae</taxon>
        <taxon>Sordariales</taxon>
        <taxon>Chaetomiaceae</taxon>
        <taxon>Staphylotrichum</taxon>
    </lineage>
</organism>
<feature type="compositionally biased region" description="Low complexity" evidence="1">
    <location>
        <begin position="880"/>
        <end position="889"/>
    </location>
</feature>
<feature type="compositionally biased region" description="Low complexity" evidence="1">
    <location>
        <begin position="591"/>
        <end position="601"/>
    </location>
</feature>
<feature type="compositionally biased region" description="Basic and acidic residues" evidence="1">
    <location>
        <begin position="712"/>
        <end position="726"/>
    </location>
</feature>
<proteinExistence type="predicted"/>